<dbReference type="Proteomes" id="UP000001997">
    <property type="component" value="Unassembled WGS sequence"/>
</dbReference>
<evidence type="ECO:0000313" key="2">
    <source>
        <dbReference type="Proteomes" id="UP000001997"/>
    </source>
</evidence>
<keyword evidence="2" id="KW-1185">Reference proteome</keyword>
<dbReference type="OrthoDB" id="10303720at2759"/>
<reference evidence="1 2" key="1">
    <citation type="journal article" date="2009" name="Nature">
        <title>Evolution of pathogenicity and sexual reproduction in eight Candida genomes.</title>
        <authorList>
            <person name="Butler G."/>
            <person name="Rasmussen M.D."/>
            <person name="Lin M.F."/>
            <person name="Santos M.A."/>
            <person name="Sakthikumar S."/>
            <person name="Munro C.A."/>
            <person name="Rheinbay E."/>
            <person name="Grabherr M."/>
            <person name="Forche A."/>
            <person name="Reedy J.L."/>
            <person name="Agrafioti I."/>
            <person name="Arnaud M.B."/>
            <person name="Bates S."/>
            <person name="Brown A.J."/>
            <person name="Brunke S."/>
            <person name="Costanzo M.C."/>
            <person name="Fitzpatrick D.A."/>
            <person name="de Groot P.W."/>
            <person name="Harris D."/>
            <person name="Hoyer L.L."/>
            <person name="Hube B."/>
            <person name="Klis F.M."/>
            <person name="Kodira C."/>
            <person name="Lennard N."/>
            <person name="Logue M.E."/>
            <person name="Martin R."/>
            <person name="Neiman A.M."/>
            <person name="Nikolaou E."/>
            <person name="Quail M.A."/>
            <person name="Quinn J."/>
            <person name="Santos M.C."/>
            <person name="Schmitzberger F.F."/>
            <person name="Sherlock G."/>
            <person name="Shah P."/>
            <person name="Silverstein K.A."/>
            <person name="Skrzypek M.S."/>
            <person name="Soll D."/>
            <person name="Staggs R."/>
            <person name="Stansfield I."/>
            <person name="Stumpf M.P."/>
            <person name="Sudbery P.E."/>
            <person name="Srikantha T."/>
            <person name="Zeng Q."/>
            <person name="Berman J."/>
            <person name="Berriman M."/>
            <person name="Heitman J."/>
            <person name="Gow N.A."/>
            <person name="Lorenz M.C."/>
            <person name="Birren B.W."/>
            <person name="Kellis M."/>
            <person name="Cuomo C.A."/>
        </authorList>
    </citation>
    <scope>NUCLEOTIDE SEQUENCE [LARGE SCALE GENOMIC DNA]</scope>
    <source>
        <strain evidence="2">ATCC 6260 / CBS 566 / DSM 6381 / JCM 1539 / NBRC 10279 / NRRL Y-324</strain>
    </source>
</reference>
<organism evidence="1 2">
    <name type="scientific">Meyerozyma guilliermondii (strain ATCC 6260 / CBS 566 / DSM 6381 / JCM 1539 / NBRC 10279 / NRRL Y-324)</name>
    <name type="common">Yeast</name>
    <name type="synonym">Candida guilliermondii</name>
    <dbReference type="NCBI Taxonomy" id="294746"/>
    <lineage>
        <taxon>Eukaryota</taxon>
        <taxon>Fungi</taxon>
        <taxon>Dikarya</taxon>
        <taxon>Ascomycota</taxon>
        <taxon>Saccharomycotina</taxon>
        <taxon>Pichiomycetes</taxon>
        <taxon>Debaryomycetaceae</taxon>
        <taxon>Meyerozyma</taxon>
    </lineage>
</organism>
<dbReference type="KEGG" id="pgu:PGUG_01040"/>
<dbReference type="GeneID" id="5128892"/>
<dbReference type="AlphaFoldDB" id="A5DCN5"/>
<dbReference type="OMA" id="NEHILNC"/>
<name>A5DCN5_PICGU</name>
<dbReference type="InParanoid" id="A5DCN5"/>
<protein>
    <submittedName>
        <fullName evidence="1">Uncharacterized protein</fullName>
    </submittedName>
</protein>
<evidence type="ECO:0000313" key="1">
    <source>
        <dbReference type="EMBL" id="EDK36942.2"/>
    </source>
</evidence>
<proteinExistence type="predicted"/>
<gene>
    <name evidence="1" type="ORF">PGUG_01040</name>
</gene>
<dbReference type="HOGENOM" id="CLU_809203_0_0_1"/>
<dbReference type="RefSeq" id="XP_001487663.2">
    <property type="nucleotide sequence ID" value="XM_001487613.1"/>
</dbReference>
<sequence>MGESKDCDSSLSKGSTRYFEFPFHCDDVRLKDTKSSLESGIRLSLAHYQEAHECFVNEEYYRASWRQREAESAAEEEVLEVDRESLSENHLVGSPGNKPVIRFFTQNEPGVIARRVRDALVSYSGKNEPAVDAEVENYVINCVAQREPRSHKWDDDDLVAYVGELVTEKYFDDHIDDFVDGVTSHMYFNVMSYEPSMQKQIECPNFYAKYISVWKYDGDFHTMYDSQCFIDDYFSRSHVMSGDCWGSMRELLQKNGVLMNVDKFRHYFRRSQTRGEHIEVDETSIYSSHEDSAAIMDYSPSYETSSESSVPRSVKAVHFEPAPRLLHINQQEAPAYVYLDAVE</sequence>
<accession>A5DCN5</accession>
<dbReference type="EMBL" id="CH408155">
    <property type="protein sequence ID" value="EDK36942.2"/>
    <property type="molecule type" value="Genomic_DNA"/>
</dbReference>
<dbReference type="VEuPathDB" id="FungiDB:PGUG_01040"/>